<dbReference type="SUPFAM" id="SSF53474">
    <property type="entry name" value="alpha/beta-Hydrolases"/>
    <property type="match status" value="1"/>
</dbReference>
<dbReference type="InterPro" id="IPR050471">
    <property type="entry name" value="AB_hydrolase"/>
</dbReference>
<dbReference type="PANTHER" id="PTHR43433:SF8">
    <property type="entry name" value="BIFUNCTIONAL LIPASE_ADENYLATE CYCLASE LIPJ"/>
    <property type="match status" value="1"/>
</dbReference>
<sequence length="400" mass="43343">MNASSKLLLIATARTTGLRKVHRPATDNSPAFDLAYVRTGPRTSTPTVIIPGGPGLGSVLPYRRLRRLAARGGLDLIMVEHRGVGRSRTDLAGHDLPVSAMWVTEAVDDIAAVLDREGVRTAFIAGSSYGSYLASSFGARHGDRVAGMLLDSALQSASDHDLEREVLRDLLWEGNEPLPTLVHELAATGIDERELLDVVRAAYELCGATFLTRLLRRRIRHRGSLTWKLLASYATRDASIAQLPGIYEFDLVGAIGFRELGYGAPRDGRPLDPALTYGLIADQFPPFAHEPFDLQAQAANFSWPLVLLTGARDLRTPTAIARRVAAAAPDAVLVEIDNGHSALDTHPVALLNAIRRLVNGQQEQLPADTVALNQLPKRGISARFPALLQAALAVERFMQV</sequence>
<feature type="domain" description="AB hydrolase-1" evidence="1">
    <location>
        <begin position="48"/>
        <end position="166"/>
    </location>
</feature>
<dbReference type="PANTHER" id="PTHR43433">
    <property type="entry name" value="HYDROLASE, ALPHA/BETA FOLD FAMILY PROTEIN"/>
    <property type="match status" value="1"/>
</dbReference>
<protein>
    <submittedName>
        <fullName evidence="2">Pimeloyl-ACP methyl ester carboxylesterase</fullName>
    </submittedName>
</protein>
<evidence type="ECO:0000313" key="3">
    <source>
        <dbReference type="Proteomes" id="UP000675163"/>
    </source>
</evidence>
<keyword evidence="3" id="KW-1185">Reference proteome</keyword>
<dbReference type="AlphaFoldDB" id="A0A940PP39"/>
<evidence type="ECO:0000313" key="2">
    <source>
        <dbReference type="EMBL" id="MBP1326605.1"/>
    </source>
</evidence>
<organism evidence="2 3">
    <name type="scientific">Leucobacter exalbidus</name>
    <dbReference type="NCBI Taxonomy" id="662960"/>
    <lineage>
        <taxon>Bacteria</taxon>
        <taxon>Bacillati</taxon>
        <taxon>Actinomycetota</taxon>
        <taxon>Actinomycetes</taxon>
        <taxon>Micrococcales</taxon>
        <taxon>Microbacteriaceae</taxon>
        <taxon>Leucobacter</taxon>
    </lineage>
</organism>
<dbReference type="RefSeq" id="WP_209705484.1">
    <property type="nucleotide sequence ID" value="NZ_JAFIDA010000001.1"/>
</dbReference>
<reference evidence="2" key="1">
    <citation type="submission" date="2021-02" db="EMBL/GenBank/DDBJ databases">
        <title>Sequencing the genomes of 1000 actinobacteria strains.</title>
        <authorList>
            <person name="Klenk H.-P."/>
        </authorList>
    </citation>
    <scope>NUCLEOTIDE SEQUENCE</scope>
    <source>
        <strain evidence="2">DSM 22850</strain>
    </source>
</reference>
<dbReference type="GO" id="GO:0003824">
    <property type="term" value="F:catalytic activity"/>
    <property type="evidence" value="ECO:0007669"/>
    <property type="project" value="UniProtKB-ARBA"/>
</dbReference>
<dbReference type="InterPro" id="IPR029058">
    <property type="entry name" value="AB_hydrolase_fold"/>
</dbReference>
<proteinExistence type="predicted"/>
<dbReference type="EMBL" id="JAFIDA010000001">
    <property type="protein sequence ID" value="MBP1326605.1"/>
    <property type="molecule type" value="Genomic_DNA"/>
</dbReference>
<dbReference type="Proteomes" id="UP000675163">
    <property type="component" value="Unassembled WGS sequence"/>
</dbReference>
<comment type="caution">
    <text evidence="2">The sequence shown here is derived from an EMBL/GenBank/DDBJ whole genome shotgun (WGS) entry which is preliminary data.</text>
</comment>
<dbReference type="Gene3D" id="3.40.50.1820">
    <property type="entry name" value="alpha/beta hydrolase"/>
    <property type="match status" value="1"/>
</dbReference>
<dbReference type="Pfam" id="PF00561">
    <property type="entry name" value="Abhydrolase_1"/>
    <property type="match status" value="1"/>
</dbReference>
<evidence type="ECO:0000259" key="1">
    <source>
        <dbReference type="Pfam" id="PF00561"/>
    </source>
</evidence>
<gene>
    <name evidence="2" type="ORF">JOF28_001837</name>
</gene>
<dbReference type="InterPro" id="IPR000073">
    <property type="entry name" value="AB_hydrolase_1"/>
</dbReference>
<accession>A0A940PP39</accession>
<name>A0A940PP39_9MICO</name>